<gene>
    <name evidence="5" type="ORF">DH2020_028353</name>
</gene>
<dbReference type="EMBL" id="JABTTQ020000781">
    <property type="protein sequence ID" value="KAK6137895.1"/>
    <property type="molecule type" value="Genomic_DNA"/>
</dbReference>
<protein>
    <recommendedName>
        <fullName evidence="4">Shugoshin C-terminal domain-containing protein</fullName>
    </recommendedName>
</protein>
<feature type="region of interest" description="Disordered" evidence="3">
    <location>
        <begin position="38"/>
        <end position="64"/>
    </location>
</feature>
<dbReference type="Proteomes" id="UP001318860">
    <property type="component" value="Unassembled WGS sequence"/>
</dbReference>
<dbReference type="Pfam" id="PF07557">
    <property type="entry name" value="Shugoshin_C"/>
    <property type="match status" value="1"/>
</dbReference>
<feature type="compositionally biased region" description="Basic and acidic residues" evidence="3">
    <location>
        <begin position="110"/>
        <end position="119"/>
    </location>
</feature>
<comment type="caution">
    <text evidence="5">The sequence shown here is derived from an EMBL/GenBank/DDBJ whole genome shotgun (WGS) entry which is preliminary data.</text>
</comment>
<dbReference type="PANTHER" id="PTHR34373:SF9">
    <property type="entry name" value="SHUGOSHIN 2"/>
    <property type="match status" value="1"/>
</dbReference>
<accession>A0ABR0VUC3</accession>
<sequence length="231" mass="25764">MPNTEGFLILDSQNAAPIGDKAGKAAGPCPQSVARRKLADISNLPQKPRPLIQDDKSQSNPTTTKAYIEQLQKLKALQHELGCKNGLLKARNLELEVNLTKLQEEGETSTVDRDDEKPRNTKRRLRSHSEPLTRRQSARFKAADLKHAEDLSEKDETKLPKCPLPDEPFLENGSTSGNASVENEDNGSSLDFRCKSQDFGRSSLGRPSRLATKKVQSYKEISIKVKMRRSE</sequence>
<evidence type="ECO:0000259" key="4">
    <source>
        <dbReference type="Pfam" id="PF07557"/>
    </source>
</evidence>
<proteinExistence type="inferred from homology"/>
<dbReference type="InterPro" id="IPR011515">
    <property type="entry name" value="Shugoshin_C"/>
</dbReference>
<evidence type="ECO:0000313" key="6">
    <source>
        <dbReference type="Proteomes" id="UP001318860"/>
    </source>
</evidence>
<evidence type="ECO:0000256" key="2">
    <source>
        <dbReference type="ARBA" id="ARBA00022829"/>
    </source>
</evidence>
<evidence type="ECO:0000256" key="1">
    <source>
        <dbReference type="ARBA" id="ARBA00010845"/>
    </source>
</evidence>
<feature type="compositionally biased region" description="Polar residues" evidence="3">
    <location>
        <begin position="172"/>
        <end position="189"/>
    </location>
</feature>
<feature type="region of interest" description="Disordered" evidence="3">
    <location>
        <begin position="100"/>
        <end position="215"/>
    </location>
</feature>
<keyword evidence="2" id="KW-0159">Chromosome partition</keyword>
<evidence type="ECO:0000256" key="3">
    <source>
        <dbReference type="SAM" id="MobiDB-lite"/>
    </source>
</evidence>
<name>A0ABR0VUC3_REHGL</name>
<feature type="compositionally biased region" description="Basic and acidic residues" evidence="3">
    <location>
        <begin position="141"/>
        <end position="159"/>
    </location>
</feature>
<dbReference type="InterPro" id="IPR044693">
    <property type="entry name" value="SGO_plant"/>
</dbReference>
<keyword evidence="6" id="KW-1185">Reference proteome</keyword>
<reference evidence="5 6" key="1">
    <citation type="journal article" date="2021" name="Comput. Struct. Biotechnol. J.">
        <title>De novo genome assembly of the potent medicinal plant Rehmannia glutinosa using nanopore technology.</title>
        <authorList>
            <person name="Ma L."/>
            <person name="Dong C."/>
            <person name="Song C."/>
            <person name="Wang X."/>
            <person name="Zheng X."/>
            <person name="Niu Y."/>
            <person name="Chen S."/>
            <person name="Feng W."/>
        </authorList>
    </citation>
    <scope>NUCLEOTIDE SEQUENCE [LARGE SCALE GENOMIC DNA]</scope>
    <source>
        <strain evidence="5">DH-2019</strain>
    </source>
</reference>
<evidence type="ECO:0000313" key="5">
    <source>
        <dbReference type="EMBL" id="KAK6137895.1"/>
    </source>
</evidence>
<dbReference type="PANTHER" id="PTHR34373">
    <property type="entry name" value="SHUGOSHIN 2"/>
    <property type="match status" value="1"/>
</dbReference>
<organism evidence="5 6">
    <name type="scientific">Rehmannia glutinosa</name>
    <name type="common">Chinese foxglove</name>
    <dbReference type="NCBI Taxonomy" id="99300"/>
    <lineage>
        <taxon>Eukaryota</taxon>
        <taxon>Viridiplantae</taxon>
        <taxon>Streptophyta</taxon>
        <taxon>Embryophyta</taxon>
        <taxon>Tracheophyta</taxon>
        <taxon>Spermatophyta</taxon>
        <taxon>Magnoliopsida</taxon>
        <taxon>eudicotyledons</taxon>
        <taxon>Gunneridae</taxon>
        <taxon>Pentapetalae</taxon>
        <taxon>asterids</taxon>
        <taxon>lamiids</taxon>
        <taxon>Lamiales</taxon>
        <taxon>Orobanchaceae</taxon>
        <taxon>Rehmannieae</taxon>
        <taxon>Rehmannia</taxon>
    </lineage>
</organism>
<feature type="domain" description="Shugoshin C-terminal" evidence="4">
    <location>
        <begin position="205"/>
        <end position="229"/>
    </location>
</feature>
<comment type="similarity">
    <text evidence="1">Belongs to the shugoshin family.</text>
</comment>